<dbReference type="GeneID" id="95985768"/>
<feature type="signal peptide" evidence="1">
    <location>
        <begin position="1"/>
        <end position="17"/>
    </location>
</feature>
<reference evidence="3 4" key="1">
    <citation type="submission" date="2023-08" db="EMBL/GenBank/DDBJ databases">
        <title>Annotated Genome Sequence of Vanrija albida AlHP1.</title>
        <authorList>
            <person name="Herzog R."/>
        </authorList>
    </citation>
    <scope>NUCLEOTIDE SEQUENCE [LARGE SCALE GENOMIC DNA]</scope>
    <source>
        <strain evidence="3 4">AlHP1</strain>
    </source>
</reference>
<dbReference type="EMBL" id="JBBXJM010000004">
    <property type="protein sequence ID" value="KAL1407929.1"/>
    <property type="molecule type" value="Genomic_DNA"/>
</dbReference>
<dbReference type="InterPro" id="IPR035992">
    <property type="entry name" value="Ricin_B-like_lectins"/>
</dbReference>
<dbReference type="Pfam" id="PF00652">
    <property type="entry name" value="Ricin_B_lectin"/>
    <property type="match status" value="1"/>
</dbReference>
<dbReference type="Proteomes" id="UP001565368">
    <property type="component" value="Unassembled WGS sequence"/>
</dbReference>
<dbReference type="PROSITE" id="PS50231">
    <property type="entry name" value="RICIN_B_LECTIN"/>
    <property type="match status" value="1"/>
</dbReference>
<dbReference type="SMART" id="SM00458">
    <property type="entry name" value="RICIN"/>
    <property type="match status" value="1"/>
</dbReference>
<feature type="domain" description="Ricin B lectin" evidence="2">
    <location>
        <begin position="24"/>
        <end position="158"/>
    </location>
</feature>
<feature type="chain" id="PRO_5046617500" description="Ricin B lectin domain-containing protein" evidence="1">
    <location>
        <begin position="18"/>
        <end position="158"/>
    </location>
</feature>
<dbReference type="InterPro" id="IPR000772">
    <property type="entry name" value="Ricin_B_lectin"/>
</dbReference>
<name>A0ABR3PZM8_9TREE</name>
<sequence length="158" mass="16799">MITTVATLLVGALGAAASPVIDTRQSGSQISTGSNLCLDLTGGGTNDGNGVQVWNCDESRFSHWAWKNIGNIVSTDAGGNNLCLDAGRTPGDGSVVHVAQCETNPPVMGQHWTYIYGRVKIRGTNLCLDVKDGNFNNGTPLQVWWCDLDSPNQAWSFS</sequence>
<protein>
    <recommendedName>
        <fullName evidence="2">Ricin B lectin domain-containing protein</fullName>
    </recommendedName>
</protein>
<gene>
    <name evidence="3" type="ORF">Q8F55_004725</name>
</gene>
<accession>A0ABR3PZM8</accession>
<dbReference type="SUPFAM" id="SSF50370">
    <property type="entry name" value="Ricin B-like lectins"/>
    <property type="match status" value="1"/>
</dbReference>
<keyword evidence="4" id="KW-1185">Reference proteome</keyword>
<evidence type="ECO:0000313" key="3">
    <source>
        <dbReference type="EMBL" id="KAL1407929.1"/>
    </source>
</evidence>
<dbReference type="RefSeq" id="XP_069207873.1">
    <property type="nucleotide sequence ID" value="XM_069353231.1"/>
</dbReference>
<comment type="caution">
    <text evidence="3">The sequence shown here is derived from an EMBL/GenBank/DDBJ whole genome shotgun (WGS) entry which is preliminary data.</text>
</comment>
<proteinExistence type="predicted"/>
<evidence type="ECO:0000313" key="4">
    <source>
        <dbReference type="Proteomes" id="UP001565368"/>
    </source>
</evidence>
<organism evidence="3 4">
    <name type="scientific">Vanrija albida</name>
    <dbReference type="NCBI Taxonomy" id="181172"/>
    <lineage>
        <taxon>Eukaryota</taxon>
        <taxon>Fungi</taxon>
        <taxon>Dikarya</taxon>
        <taxon>Basidiomycota</taxon>
        <taxon>Agaricomycotina</taxon>
        <taxon>Tremellomycetes</taxon>
        <taxon>Trichosporonales</taxon>
        <taxon>Trichosporonaceae</taxon>
        <taxon>Vanrija</taxon>
    </lineage>
</organism>
<evidence type="ECO:0000256" key="1">
    <source>
        <dbReference type="SAM" id="SignalP"/>
    </source>
</evidence>
<dbReference type="Gene3D" id="2.80.10.50">
    <property type="match status" value="2"/>
</dbReference>
<dbReference type="CDD" id="cd00161">
    <property type="entry name" value="beta-trefoil_Ricin-like"/>
    <property type="match status" value="1"/>
</dbReference>
<evidence type="ECO:0000259" key="2">
    <source>
        <dbReference type="SMART" id="SM00458"/>
    </source>
</evidence>
<keyword evidence="1" id="KW-0732">Signal</keyword>